<dbReference type="EMBL" id="NCMJ01000162">
    <property type="protein sequence ID" value="PLE24691.1"/>
    <property type="molecule type" value="Genomic_DNA"/>
</dbReference>
<evidence type="ECO:0000313" key="5">
    <source>
        <dbReference type="EMBL" id="RRE94348.1"/>
    </source>
</evidence>
<feature type="transmembrane region" description="Helical" evidence="1">
    <location>
        <begin position="51"/>
        <end position="71"/>
    </location>
</feature>
<reference evidence="4 7" key="3">
    <citation type="submission" date="2017-09" db="EMBL/GenBank/DDBJ databases">
        <title>Molecular Epidemiology of Livestock-Associated Methicillin Resistant Staphylococcus aureus (LA-MRSA) and Extended-Spectrum Beta-Lactamase (ESBL)-Producing Enterobacteriaceae in Pigs and Exposed Workers in Cameroon and South Africa.</title>
        <authorList>
            <person name="Founou L."/>
            <person name="Founou R.C."/>
            <person name="Allam M."/>
            <person name="Ismail A."/>
            <person name="Essack S.Y."/>
        </authorList>
    </citation>
    <scope>NUCLEOTIDE SEQUENCE [LARGE SCALE GENOMIC DNA]</scope>
    <source>
        <strain evidence="4 7">HH516E4IA</strain>
    </source>
</reference>
<evidence type="ECO:0000313" key="2">
    <source>
        <dbReference type="EMBL" id="CDM79825.1"/>
    </source>
</evidence>
<proteinExistence type="predicted"/>
<reference evidence="2" key="1">
    <citation type="journal article" date="2014" name="Antimicrob. Agents Chemother.">
        <title>IncH-Type Plasmid Harboring blaCTX-M-15, blaDHA-1, and qnrB4 Genes Recovered from Animal Isolates.</title>
        <authorList>
            <person name="Schluter A."/>
            <person name="Nordmann P."/>
            <person name="Bonnin R.A."/>
            <person name="Millemann Y."/>
            <person name="Eikmeyer F.G."/>
            <person name="Wibberg D."/>
            <person name="Puhler A."/>
            <person name="Poirel L."/>
        </authorList>
    </citation>
    <scope>NUCLEOTIDE SEQUENCE [LARGE SCALE GENOMIC DNA]</scope>
    <source>
        <strain evidence="2">Kp15</strain>
        <plasmid evidence="2">pENVA</plasmid>
    </source>
</reference>
<dbReference type="Proteomes" id="UP000245817">
    <property type="component" value="Unassembled WGS sequence"/>
</dbReference>
<evidence type="ECO:0000313" key="3">
    <source>
        <dbReference type="EMBL" id="PLE24691.1"/>
    </source>
</evidence>
<dbReference type="EMBL" id="HG918041">
    <property type="protein sequence ID" value="CDM79825.1"/>
    <property type="molecule type" value="Genomic_DNA"/>
</dbReference>
<evidence type="ECO:0000313" key="6">
    <source>
        <dbReference type="Proteomes" id="UP000234439"/>
    </source>
</evidence>
<protein>
    <submittedName>
        <fullName evidence="2">Uncharacterized protein</fullName>
    </submittedName>
</protein>
<reference evidence="5" key="4">
    <citation type="submission" date="2018-10" db="EMBL/GenBank/DDBJ databases">
        <authorList>
            <person name="Fan Y."/>
            <person name="Timp W."/>
            <person name="Bergman Y."/>
            <person name="Tamma P."/>
            <person name="Simner P."/>
        </authorList>
    </citation>
    <scope>NUCLEOTIDE SEQUENCE</scope>
    <source>
        <strain evidence="5">KLPN_104</strain>
    </source>
</reference>
<dbReference type="Proteomes" id="UP000275975">
    <property type="component" value="Unassembled WGS sequence"/>
</dbReference>
<dbReference type="EMBL" id="PCFF01000072">
    <property type="protein sequence ID" value="PVU57696.1"/>
    <property type="molecule type" value="Genomic_DNA"/>
</dbReference>
<keyword evidence="1" id="KW-0812">Transmembrane</keyword>
<evidence type="ECO:0000313" key="4">
    <source>
        <dbReference type="EMBL" id="PVU57696.1"/>
    </source>
</evidence>
<accession>A0A024HW48</accession>
<sequence>MSKVHCISGITWKNSDSASFKVYASIAAVLSLGLVTATVRNYEILQLTVPYTWYVFFTAFWLLFPSFTVSFREREGRLFTSMGFYGLKLVTLDRPVSDGYWLVTMEKNRYRLVRVCRDGRRQPVWLTFKSLPEFV</sequence>
<geneLocation type="plasmid" evidence="2">
    <name>pENVA</name>
</geneLocation>
<keyword evidence="1" id="KW-0472">Membrane</keyword>
<feature type="transmembrane region" description="Helical" evidence="1">
    <location>
        <begin position="20"/>
        <end position="39"/>
    </location>
</feature>
<gene>
    <name evidence="3" type="ORF">B6I68_26470</name>
    <name evidence="4" type="ORF">CP554_27090</name>
    <name evidence="5" type="ORF">EAO17_29315</name>
    <name evidence="2" type="ORF">PENVA_0209</name>
</gene>
<reference evidence="5 8" key="5">
    <citation type="journal article" date="2019" name="Antimicrob. Agents Chemother.">
        <title>Applying Rapid Whole Genome Sequencing to Predict Phenotypic Antimicrobial Susceptibility Testing Results Among Carbapenem-Resistant Klebsiella pneumoniae Clinical Isolates.</title>
        <authorList>
            <person name="Tamma P.D."/>
            <person name="Fan Y."/>
            <person name="Bergman Y."/>
            <person name="Pertea G."/>
            <person name="Kazmi A."/>
            <person name="Lewis S."/>
            <person name="Carroll K.C."/>
            <person name="Schatz M.C."/>
            <person name="Timp W."/>
            <person name="Simner P.J."/>
        </authorList>
    </citation>
    <scope>NUCLEOTIDE SEQUENCE [LARGE SCALE GENOMIC DNA]</scope>
    <source>
        <strain evidence="5 8">KLPN_104</strain>
    </source>
</reference>
<evidence type="ECO:0000313" key="8">
    <source>
        <dbReference type="Proteomes" id="UP000275975"/>
    </source>
</evidence>
<evidence type="ECO:0000313" key="7">
    <source>
        <dbReference type="Proteomes" id="UP000245817"/>
    </source>
</evidence>
<dbReference type="EMBL" id="RDAM01000003">
    <property type="protein sequence ID" value="RRE94348.1"/>
    <property type="molecule type" value="Genomic_DNA"/>
</dbReference>
<organism evidence="2">
    <name type="scientific">Klebsiella pneumoniae</name>
    <dbReference type="NCBI Taxonomy" id="573"/>
    <lineage>
        <taxon>Bacteria</taxon>
        <taxon>Pseudomonadati</taxon>
        <taxon>Pseudomonadota</taxon>
        <taxon>Gammaproteobacteria</taxon>
        <taxon>Enterobacterales</taxon>
        <taxon>Enterobacteriaceae</taxon>
        <taxon>Klebsiella/Raoultella group</taxon>
        <taxon>Klebsiella</taxon>
        <taxon>Klebsiella pneumoniae complex</taxon>
    </lineage>
</organism>
<evidence type="ECO:0000256" key="1">
    <source>
        <dbReference type="SAM" id="Phobius"/>
    </source>
</evidence>
<dbReference type="RefSeq" id="WP_024198103.1">
    <property type="nucleotide sequence ID" value="NZ_BIIY01000018.1"/>
</dbReference>
<dbReference type="PATRIC" id="fig|573.1633.peg.5713"/>
<name>A0A024HW48_KLEPN</name>
<dbReference type="Proteomes" id="UP000234439">
    <property type="component" value="Unassembled WGS sequence"/>
</dbReference>
<keyword evidence="1" id="KW-1133">Transmembrane helix</keyword>
<keyword evidence="2" id="KW-0614">Plasmid</keyword>
<reference evidence="3 6" key="2">
    <citation type="journal article" date="2017" name="J. Infect. Dis.">
        <title>An Analysis of the Epidemic of Klebsiella pneumoniae Carbapenemase-Producing K. pneumoniae: Convergence of Two Evolutionary Mechanisms Creates the Perfect Storm.</title>
        <authorList>
            <person name="Rojas L.J."/>
            <person name="Weinstock G.M."/>
            <person name="De La Cadena E."/>
            <person name="Diaz L."/>
            <person name="Rios R."/>
            <person name="Hanson B.M."/>
            <person name="Brown J.S."/>
            <person name="Vats P."/>
            <person name="Phillips D.S."/>
            <person name="Nguyen H."/>
            <person name="Hujer K.M."/>
            <person name="Correa A."/>
            <person name="Adams M.D."/>
            <person name="Perez F."/>
            <person name="Sodergren E."/>
            <person name="Narechania A."/>
            <person name="Planet P.J."/>
            <person name="Villegas M.V."/>
            <person name="Bonomo R.A."/>
            <person name="Arias C.A."/>
        </authorList>
    </citation>
    <scope>NUCLEOTIDE SEQUENCE [LARGE SCALE GENOMIC DNA]</scope>
    <source>
        <strain evidence="3 6">COL-Kpn30</strain>
    </source>
</reference>
<dbReference type="AlphaFoldDB" id="A0A024HW48"/>